<evidence type="ECO:0000313" key="3">
    <source>
        <dbReference type="EMBL" id="TKR96899.1"/>
    </source>
</evidence>
<dbReference type="Proteomes" id="UP000298663">
    <property type="component" value="Unassembled WGS sequence"/>
</dbReference>
<evidence type="ECO:0000313" key="4">
    <source>
        <dbReference type="Proteomes" id="UP000298663"/>
    </source>
</evidence>
<evidence type="ECO:0008006" key="5">
    <source>
        <dbReference type="Google" id="ProtNLM"/>
    </source>
</evidence>
<feature type="compositionally biased region" description="Basic and acidic residues" evidence="1">
    <location>
        <begin position="57"/>
        <end position="83"/>
    </location>
</feature>
<gene>
    <name evidence="3" type="ORF">L596_010849</name>
</gene>
<keyword evidence="4" id="KW-1185">Reference proteome</keyword>
<feature type="signal peptide" evidence="2">
    <location>
        <begin position="1"/>
        <end position="18"/>
    </location>
</feature>
<feature type="region of interest" description="Disordered" evidence="1">
    <location>
        <begin position="38"/>
        <end position="83"/>
    </location>
</feature>
<dbReference type="AlphaFoldDB" id="A0A4U5PJQ2"/>
<name>A0A4U5PJQ2_STECR</name>
<protein>
    <recommendedName>
        <fullName evidence="5">Secreted protein</fullName>
    </recommendedName>
</protein>
<reference evidence="3 4" key="1">
    <citation type="journal article" date="2015" name="Genome Biol.">
        <title>Comparative genomics of Steinernema reveals deeply conserved gene regulatory networks.</title>
        <authorList>
            <person name="Dillman A.R."/>
            <person name="Macchietto M."/>
            <person name="Porter C.F."/>
            <person name="Rogers A."/>
            <person name="Williams B."/>
            <person name="Antoshechkin I."/>
            <person name="Lee M.M."/>
            <person name="Goodwin Z."/>
            <person name="Lu X."/>
            <person name="Lewis E.E."/>
            <person name="Goodrich-Blair H."/>
            <person name="Stock S.P."/>
            <person name="Adams B.J."/>
            <person name="Sternberg P.W."/>
            <person name="Mortazavi A."/>
        </authorList>
    </citation>
    <scope>NUCLEOTIDE SEQUENCE [LARGE SCALE GENOMIC DNA]</scope>
    <source>
        <strain evidence="3 4">ALL</strain>
    </source>
</reference>
<comment type="caution">
    <text evidence="3">The sequence shown here is derived from an EMBL/GenBank/DDBJ whole genome shotgun (WGS) entry which is preliminary data.</text>
</comment>
<sequence>MLLFQPLLLIFIISLSPASSLTKAAIVDPRPSGLAFEHYPRTQGQNQHSTQNNAETKMTDHPADIVDADKTSRRVSRNVDKNA</sequence>
<keyword evidence="2" id="KW-0732">Signal</keyword>
<evidence type="ECO:0000256" key="2">
    <source>
        <dbReference type="SAM" id="SignalP"/>
    </source>
</evidence>
<organism evidence="3 4">
    <name type="scientific">Steinernema carpocapsae</name>
    <name type="common">Entomopathogenic nematode</name>
    <dbReference type="NCBI Taxonomy" id="34508"/>
    <lineage>
        <taxon>Eukaryota</taxon>
        <taxon>Metazoa</taxon>
        <taxon>Ecdysozoa</taxon>
        <taxon>Nematoda</taxon>
        <taxon>Chromadorea</taxon>
        <taxon>Rhabditida</taxon>
        <taxon>Tylenchina</taxon>
        <taxon>Panagrolaimomorpha</taxon>
        <taxon>Strongyloidoidea</taxon>
        <taxon>Steinernematidae</taxon>
        <taxon>Steinernema</taxon>
    </lineage>
</organism>
<accession>A0A4U5PJQ2</accession>
<dbReference type="EMBL" id="AZBU02000002">
    <property type="protein sequence ID" value="TKR96899.1"/>
    <property type="molecule type" value="Genomic_DNA"/>
</dbReference>
<feature type="compositionally biased region" description="Polar residues" evidence="1">
    <location>
        <begin position="42"/>
        <end position="56"/>
    </location>
</feature>
<feature type="chain" id="PRO_5020869363" description="Secreted protein" evidence="2">
    <location>
        <begin position="19"/>
        <end position="83"/>
    </location>
</feature>
<reference evidence="3 4" key="2">
    <citation type="journal article" date="2019" name="G3 (Bethesda)">
        <title>Hybrid Assembly of the Genome of the Entomopathogenic Nematode Steinernema carpocapsae Identifies the X-Chromosome.</title>
        <authorList>
            <person name="Serra L."/>
            <person name="Macchietto M."/>
            <person name="Macias-Munoz A."/>
            <person name="McGill C.J."/>
            <person name="Rodriguez I.M."/>
            <person name="Rodriguez B."/>
            <person name="Murad R."/>
            <person name="Mortazavi A."/>
        </authorList>
    </citation>
    <scope>NUCLEOTIDE SEQUENCE [LARGE SCALE GENOMIC DNA]</scope>
    <source>
        <strain evidence="3 4">ALL</strain>
    </source>
</reference>
<proteinExistence type="predicted"/>
<evidence type="ECO:0000256" key="1">
    <source>
        <dbReference type="SAM" id="MobiDB-lite"/>
    </source>
</evidence>